<name>A0ABW2N7L6_9ACTN</name>
<evidence type="ECO:0008006" key="4">
    <source>
        <dbReference type="Google" id="ProtNLM"/>
    </source>
</evidence>
<comment type="caution">
    <text evidence="2">The sequence shown here is derived from an EMBL/GenBank/DDBJ whole genome shotgun (WGS) entry which is preliminary data.</text>
</comment>
<gene>
    <name evidence="2" type="ORF">ACFQO6_16680</name>
</gene>
<accession>A0ABW2N7L6</accession>
<organism evidence="2 3">
    <name type="scientific">Nocardioides astragali</name>
    <dbReference type="NCBI Taxonomy" id="1776736"/>
    <lineage>
        <taxon>Bacteria</taxon>
        <taxon>Bacillati</taxon>
        <taxon>Actinomycetota</taxon>
        <taxon>Actinomycetes</taxon>
        <taxon>Propionibacteriales</taxon>
        <taxon>Nocardioidaceae</taxon>
        <taxon>Nocardioides</taxon>
    </lineage>
</organism>
<keyword evidence="1" id="KW-0732">Signal</keyword>
<feature type="chain" id="PRO_5047343829" description="Carboxypeptidase regulatory-like domain-containing protein" evidence="1">
    <location>
        <begin position="30"/>
        <end position="160"/>
    </location>
</feature>
<evidence type="ECO:0000313" key="2">
    <source>
        <dbReference type="EMBL" id="MFC7361910.1"/>
    </source>
</evidence>
<dbReference type="Proteomes" id="UP001596524">
    <property type="component" value="Unassembled WGS sequence"/>
</dbReference>
<evidence type="ECO:0000256" key="1">
    <source>
        <dbReference type="SAM" id="SignalP"/>
    </source>
</evidence>
<sequence length="160" mass="17315">MRKCSSLVGRLFAVVIAATLVVTPGEALAAPSSRYADIDSDGDGLLDTVDGCPTVAATTPTGCPSASRRAELRWLEGRDRLQATITSPVEACRSGARIKLWRVRPHRDIKLLAVDASSRGRYRFRVPRRARYYVTVSPSYVPGLAECGKAVSRTVRVPGD</sequence>
<keyword evidence="3" id="KW-1185">Reference proteome</keyword>
<reference evidence="3" key="1">
    <citation type="journal article" date="2019" name="Int. J. Syst. Evol. Microbiol.">
        <title>The Global Catalogue of Microorganisms (GCM) 10K type strain sequencing project: providing services to taxonomists for standard genome sequencing and annotation.</title>
        <authorList>
            <consortium name="The Broad Institute Genomics Platform"/>
            <consortium name="The Broad Institute Genome Sequencing Center for Infectious Disease"/>
            <person name="Wu L."/>
            <person name="Ma J."/>
        </authorList>
    </citation>
    <scope>NUCLEOTIDE SEQUENCE [LARGE SCALE GENOMIC DNA]</scope>
    <source>
        <strain evidence="3">FCH27</strain>
    </source>
</reference>
<feature type="signal peptide" evidence="1">
    <location>
        <begin position="1"/>
        <end position="29"/>
    </location>
</feature>
<dbReference type="EMBL" id="JBHTCH010000020">
    <property type="protein sequence ID" value="MFC7361910.1"/>
    <property type="molecule type" value="Genomic_DNA"/>
</dbReference>
<evidence type="ECO:0000313" key="3">
    <source>
        <dbReference type="Proteomes" id="UP001596524"/>
    </source>
</evidence>
<protein>
    <recommendedName>
        <fullName evidence="4">Carboxypeptidase regulatory-like domain-containing protein</fullName>
    </recommendedName>
</protein>
<proteinExistence type="predicted"/>
<dbReference type="RefSeq" id="WP_255892344.1">
    <property type="nucleotide sequence ID" value="NZ_JAFMZM010000006.1"/>
</dbReference>